<organism evidence="1">
    <name type="scientific">termite gut metagenome</name>
    <dbReference type="NCBI Taxonomy" id="433724"/>
    <lineage>
        <taxon>unclassified sequences</taxon>
        <taxon>metagenomes</taxon>
        <taxon>organismal metagenomes</taxon>
    </lineage>
</organism>
<reference evidence="1" key="1">
    <citation type="submission" date="2019-03" db="EMBL/GenBank/DDBJ databases">
        <title>Single cell metagenomics reveals metabolic interactions within the superorganism composed of flagellate Streblomastix strix and complex community of Bacteroidetes bacteria on its surface.</title>
        <authorList>
            <person name="Treitli S.C."/>
            <person name="Kolisko M."/>
            <person name="Husnik F."/>
            <person name="Keeling P."/>
            <person name="Hampl V."/>
        </authorList>
    </citation>
    <scope>NUCLEOTIDE SEQUENCE</scope>
    <source>
        <strain evidence="1">STM</strain>
    </source>
</reference>
<proteinExistence type="predicted"/>
<accession>A0A5J4RQT7</accession>
<dbReference type="EMBL" id="SNRY01000890">
    <property type="protein sequence ID" value="KAA6335470.1"/>
    <property type="molecule type" value="Genomic_DNA"/>
</dbReference>
<dbReference type="AlphaFoldDB" id="A0A5J4RQT7"/>
<protein>
    <submittedName>
        <fullName evidence="1">Uncharacterized protein</fullName>
    </submittedName>
</protein>
<gene>
    <name evidence="1" type="ORF">EZS27_016302</name>
</gene>
<comment type="caution">
    <text evidence="1">The sequence shown here is derived from an EMBL/GenBank/DDBJ whole genome shotgun (WGS) entry which is preliminary data.</text>
</comment>
<evidence type="ECO:0000313" key="1">
    <source>
        <dbReference type="EMBL" id="KAA6335470.1"/>
    </source>
</evidence>
<name>A0A5J4RQT7_9ZZZZ</name>
<sequence>MVPVSIRNRLSTANKRLLISIVFRVDSHGVFCNTFLLCLFCKRFKLQRFSDLTVVCSQNTLVFEAELYELKKL</sequence>